<organism evidence="8 9">
    <name type="scientific">Streptosporangium amethystogenes subsp. fukuiense</name>
    <dbReference type="NCBI Taxonomy" id="698418"/>
    <lineage>
        <taxon>Bacteria</taxon>
        <taxon>Bacillati</taxon>
        <taxon>Actinomycetota</taxon>
        <taxon>Actinomycetes</taxon>
        <taxon>Streptosporangiales</taxon>
        <taxon>Streptosporangiaceae</taxon>
        <taxon>Streptosporangium</taxon>
    </lineage>
</organism>
<evidence type="ECO:0000256" key="2">
    <source>
        <dbReference type="ARBA" id="ARBA00009347"/>
    </source>
</evidence>
<dbReference type="GO" id="GO:0016491">
    <property type="term" value="F:oxidoreductase activity"/>
    <property type="evidence" value="ECO:0007669"/>
    <property type="project" value="UniProtKB-KW"/>
</dbReference>
<dbReference type="SUPFAM" id="SSF56645">
    <property type="entry name" value="Acyl-CoA dehydrogenase NM domain-like"/>
    <property type="match status" value="1"/>
</dbReference>
<dbReference type="InterPro" id="IPR009100">
    <property type="entry name" value="AcylCoA_DH/oxidase_NM_dom_sf"/>
</dbReference>
<feature type="domain" description="Acyl-CoA dehydrogenase/oxidase N-terminal" evidence="7">
    <location>
        <begin position="28"/>
        <end position="108"/>
    </location>
</feature>
<dbReference type="InterPro" id="IPR036250">
    <property type="entry name" value="AcylCo_DH-like_C"/>
</dbReference>
<evidence type="ECO:0000256" key="1">
    <source>
        <dbReference type="ARBA" id="ARBA00001974"/>
    </source>
</evidence>
<keyword evidence="9" id="KW-1185">Reference proteome</keyword>
<dbReference type="PANTHER" id="PTHR43884:SF20">
    <property type="entry name" value="ACYL-COA DEHYDROGENASE FADE28"/>
    <property type="match status" value="1"/>
</dbReference>
<dbReference type="InterPro" id="IPR013786">
    <property type="entry name" value="AcylCoA_DH/ox_N"/>
</dbReference>
<dbReference type="Proteomes" id="UP001596514">
    <property type="component" value="Unassembled WGS sequence"/>
</dbReference>
<dbReference type="InterPro" id="IPR009075">
    <property type="entry name" value="AcylCo_DH/oxidase_C"/>
</dbReference>
<dbReference type="PANTHER" id="PTHR43884">
    <property type="entry name" value="ACYL-COA DEHYDROGENASE"/>
    <property type="match status" value="1"/>
</dbReference>
<sequence>MDFRLDETAETLSGLTSDLLARGLPDERIASADFEAAGYSEEAWHGLAEAGVLEAFLPEDLGGTDADAVVLAAVLRQAARYGGLVPALPVLAYGLHTLARYGGAEHRDLLGSVAKGGALVTGAVRGPGGGRVLDTDVTAEPYDGGHRLTGVRTYVPFGVRAEAILVPARIIGGPEDGTAGVFVVDAAAPGLAAAAHPVTDHVPTARIALDAVAVPGHALLGGPALAAEAAGHLELSALLGVAATASGLLERAMELTAAHVRARKQFGRALAQFQAVTMQMGDVFTAQRILENTYLAAAWQLATGRTAEARRSLSSACYLVCHDAVPALLTCQHLHGGTGLDIDHPLHRYVTGGLALGQFLGGTEACLDAAAGSARVS</sequence>
<dbReference type="RefSeq" id="WP_343974828.1">
    <property type="nucleotide sequence ID" value="NZ_BAAAGK010000127.1"/>
</dbReference>
<dbReference type="Pfam" id="PF00441">
    <property type="entry name" value="Acyl-CoA_dh_1"/>
    <property type="match status" value="1"/>
</dbReference>
<dbReference type="Gene3D" id="2.40.110.10">
    <property type="entry name" value="Butyryl-CoA Dehydrogenase, subunit A, domain 2"/>
    <property type="match status" value="1"/>
</dbReference>
<dbReference type="Pfam" id="PF02771">
    <property type="entry name" value="Acyl-CoA_dh_N"/>
    <property type="match status" value="1"/>
</dbReference>
<accession>A0ABW2TBQ0</accession>
<proteinExistence type="inferred from homology"/>
<keyword evidence="3" id="KW-0285">Flavoprotein</keyword>
<evidence type="ECO:0000313" key="9">
    <source>
        <dbReference type="Proteomes" id="UP001596514"/>
    </source>
</evidence>
<reference evidence="9" key="1">
    <citation type="journal article" date="2019" name="Int. J. Syst. Evol. Microbiol.">
        <title>The Global Catalogue of Microorganisms (GCM) 10K type strain sequencing project: providing services to taxonomists for standard genome sequencing and annotation.</title>
        <authorList>
            <consortium name="The Broad Institute Genomics Platform"/>
            <consortium name="The Broad Institute Genome Sequencing Center for Infectious Disease"/>
            <person name="Wu L."/>
            <person name="Ma J."/>
        </authorList>
    </citation>
    <scope>NUCLEOTIDE SEQUENCE [LARGE SCALE GENOMIC DNA]</scope>
    <source>
        <strain evidence="9">JCM 10083</strain>
    </source>
</reference>
<dbReference type="InterPro" id="IPR046373">
    <property type="entry name" value="Acyl-CoA_Oxase/DH_mid-dom_sf"/>
</dbReference>
<comment type="caution">
    <text evidence="8">The sequence shown here is derived from an EMBL/GenBank/DDBJ whole genome shotgun (WGS) entry which is preliminary data.</text>
</comment>
<dbReference type="Gene3D" id="1.10.540.10">
    <property type="entry name" value="Acyl-CoA dehydrogenase/oxidase, N-terminal domain"/>
    <property type="match status" value="1"/>
</dbReference>
<evidence type="ECO:0000313" key="8">
    <source>
        <dbReference type="EMBL" id="MFC7605450.1"/>
    </source>
</evidence>
<keyword evidence="5 8" id="KW-0560">Oxidoreductase</keyword>
<evidence type="ECO:0000259" key="6">
    <source>
        <dbReference type="Pfam" id="PF00441"/>
    </source>
</evidence>
<comment type="similarity">
    <text evidence="2">Belongs to the acyl-CoA dehydrogenase family.</text>
</comment>
<keyword evidence="4" id="KW-0274">FAD</keyword>
<dbReference type="EMBL" id="JBHTEE010000001">
    <property type="protein sequence ID" value="MFC7605450.1"/>
    <property type="molecule type" value="Genomic_DNA"/>
</dbReference>
<dbReference type="EC" id="1.-.-.-" evidence="8"/>
<gene>
    <name evidence="8" type="ORF">ACFQVD_35650</name>
</gene>
<name>A0ABW2TBQ0_9ACTN</name>
<dbReference type="Gene3D" id="1.20.140.10">
    <property type="entry name" value="Butyryl-CoA Dehydrogenase, subunit A, domain 3"/>
    <property type="match status" value="1"/>
</dbReference>
<feature type="domain" description="Acyl-CoA dehydrogenase/oxidase C-terminal" evidence="6">
    <location>
        <begin position="240"/>
        <end position="364"/>
    </location>
</feature>
<protein>
    <submittedName>
        <fullName evidence="8">Acyl-CoA dehydrogenase family protein</fullName>
        <ecNumber evidence="8">1.-.-.-</ecNumber>
    </submittedName>
</protein>
<dbReference type="InterPro" id="IPR037069">
    <property type="entry name" value="AcylCoA_DH/ox_N_sf"/>
</dbReference>
<comment type="cofactor">
    <cofactor evidence="1">
        <name>FAD</name>
        <dbReference type="ChEBI" id="CHEBI:57692"/>
    </cofactor>
</comment>
<evidence type="ECO:0000256" key="5">
    <source>
        <dbReference type="ARBA" id="ARBA00023002"/>
    </source>
</evidence>
<evidence type="ECO:0000259" key="7">
    <source>
        <dbReference type="Pfam" id="PF02771"/>
    </source>
</evidence>
<evidence type="ECO:0000256" key="4">
    <source>
        <dbReference type="ARBA" id="ARBA00022827"/>
    </source>
</evidence>
<dbReference type="SUPFAM" id="SSF47203">
    <property type="entry name" value="Acyl-CoA dehydrogenase C-terminal domain-like"/>
    <property type="match status" value="1"/>
</dbReference>
<evidence type="ECO:0000256" key="3">
    <source>
        <dbReference type="ARBA" id="ARBA00022630"/>
    </source>
</evidence>